<feature type="binding site" evidence="4">
    <location>
        <position position="124"/>
    </location>
    <ligand>
        <name>Zn(2+)</name>
        <dbReference type="ChEBI" id="CHEBI:29105"/>
    </ligand>
</feature>
<evidence type="ECO:0000259" key="5">
    <source>
        <dbReference type="PROSITE" id="PS50305"/>
    </source>
</evidence>
<dbReference type="InterPro" id="IPR029035">
    <property type="entry name" value="DHS-like_NAD/FAD-binding_dom"/>
</dbReference>
<evidence type="ECO:0000256" key="2">
    <source>
        <dbReference type="ARBA" id="ARBA00022679"/>
    </source>
</evidence>
<protein>
    <recommendedName>
        <fullName evidence="1">protein acetyllysine N-acetyltransferase</fullName>
        <ecNumber evidence="1">2.3.1.286</ecNumber>
    </recommendedName>
</protein>
<evidence type="ECO:0000256" key="3">
    <source>
        <dbReference type="ARBA" id="ARBA00023027"/>
    </source>
</evidence>
<dbReference type="STRING" id="1357400.HMPREF2086_00984"/>
<feature type="binding site" evidence="4">
    <location>
        <position position="121"/>
    </location>
    <ligand>
        <name>Zn(2+)</name>
        <dbReference type="ChEBI" id="CHEBI:29105"/>
    </ligand>
</feature>
<gene>
    <name evidence="6" type="ORF">HMPREF2086_00984</name>
</gene>
<keyword evidence="3" id="KW-0520">NAD</keyword>
<dbReference type="SUPFAM" id="SSF52467">
    <property type="entry name" value="DHS-like NAD/FAD-binding domain"/>
    <property type="match status" value="1"/>
</dbReference>
<feature type="binding site" evidence="4">
    <location>
        <position position="141"/>
    </location>
    <ligand>
        <name>Zn(2+)</name>
        <dbReference type="ChEBI" id="CHEBI:29105"/>
    </ligand>
</feature>
<accession>V8CA41</accession>
<dbReference type="Gene3D" id="3.30.1600.10">
    <property type="entry name" value="SIR2/SIRT2 'Small Domain"/>
    <property type="match status" value="1"/>
</dbReference>
<dbReference type="PROSITE" id="PS50305">
    <property type="entry name" value="SIRTUIN"/>
    <property type="match status" value="1"/>
</dbReference>
<dbReference type="GO" id="GO:0070403">
    <property type="term" value="F:NAD+ binding"/>
    <property type="evidence" value="ECO:0007669"/>
    <property type="project" value="InterPro"/>
</dbReference>
<dbReference type="HOGENOM" id="CLU_023643_3_1_7"/>
<dbReference type="InterPro" id="IPR026590">
    <property type="entry name" value="Ssirtuin_cat_dom"/>
</dbReference>
<dbReference type="eggNOG" id="COG0846">
    <property type="taxonomic scope" value="Bacteria"/>
</dbReference>
<evidence type="ECO:0000256" key="1">
    <source>
        <dbReference type="ARBA" id="ARBA00012928"/>
    </source>
</evidence>
<feature type="active site" description="Proton acceptor" evidence="4">
    <location>
        <position position="113"/>
    </location>
</feature>
<dbReference type="GO" id="GO:0017136">
    <property type="term" value="F:histone deacetylase activity, NAD-dependent"/>
    <property type="evidence" value="ECO:0007669"/>
    <property type="project" value="TreeGrafter"/>
</dbReference>
<dbReference type="PANTHER" id="PTHR11085:SF4">
    <property type="entry name" value="NAD-DEPENDENT PROTEIN DEACYLASE"/>
    <property type="match status" value="1"/>
</dbReference>
<evidence type="ECO:0000313" key="6">
    <source>
        <dbReference type="EMBL" id="ETD24234.1"/>
    </source>
</evidence>
<dbReference type="Pfam" id="PF02146">
    <property type="entry name" value="SIR2"/>
    <property type="match status" value="1"/>
</dbReference>
<comment type="caution">
    <text evidence="6">The sequence shown here is derived from an EMBL/GenBank/DDBJ whole genome shotgun (WGS) entry which is preliminary data.</text>
</comment>
<keyword evidence="4" id="KW-0479">Metal-binding</keyword>
<dbReference type="EMBL" id="AZJI01000004">
    <property type="protein sequence ID" value="ETD24234.1"/>
    <property type="molecule type" value="Genomic_DNA"/>
</dbReference>
<reference evidence="6 7" key="1">
    <citation type="journal article" date="2014" name="Genome Announc.">
        <title>Draft genome sequences of six enterohepatic helicobacter species isolated from humans and one from rhesus macaques.</title>
        <authorList>
            <person name="Shen Z."/>
            <person name="Sheh A."/>
            <person name="Young S.K."/>
            <person name="Abouelliel A."/>
            <person name="Ward D.V."/>
            <person name="Earl A.M."/>
            <person name="Fox J.G."/>
        </authorList>
    </citation>
    <scope>NUCLEOTIDE SEQUENCE [LARGE SCALE GENOMIC DNA]</scope>
    <source>
        <strain evidence="6 7">MIT 99-5501</strain>
    </source>
</reference>
<feature type="domain" description="Deacetylase sirtuin-type" evidence="5">
    <location>
        <begin position="1"/>
        <end position="245"/>
    </location>
</feature>
<dbReference type="PANTHER" id="PTHR11085">
    <property type="entry name" value="NAD-DEPENDENT PROTEIN DEACYLASE SIRTUIN-5, MITOCHONDRIAL-RELATED"/>
    <property type="match status" value="1"/>
</dbReference>
<dbReference type="EC" id="2.3.1.286" evidence="1"/>
<sequence length="245" mass="27462">MSKKHRKLVVFSGAGLSADSGMATFRDSDGLWASYDPLEVCNFKNWEKNYELVHRFYNLRREELKSVKPNAMHEFLANLPNLLARESIEVIYLTQNVDDLLERAGAQNVIHLHGELTKIICPKCHHISDIGYECFDSTTPCPKCANKKQKPKIVFFYESAPLYEVMNAVFFSLGKDDSVLVVGTSGSVIPIGVILGQSSEIGLKILNNLAPSPYIDEGLFDKVIYSKAIEAIPQIKQEIETFFGV</sequence>
<organism evidence="6 7">
    <name type="scientific">Helicobacter macacae MIT 99-5501</name>
    <dbReference type="NCBI Taxonomy" id="1357400"/>
    <lineage>
        <taxon>Bacteria</taxon>
        <taxon>Pseudomonadati</taxon>
        <taxon>Campylobacterota</taxon>
        <taxon>Epsilonproteobacteria</taxon>
        <taxon>Campylobacterales</taxon>
        <taxon>Helicobacteraceae</taxon>
        <taxon>Helicobacter</taxon>
    </lineage>
</organism>
<evidence type="ECO:0000256" key="4">
    <source>
        <dbReference type="PROSITE-ProRule" id="PRU00236"/>
    </source>
</evidence>
<dbReference type="InterPro" id="IPR003000">
    <property type="entry name" value="Sirtuin"/>
</dbReference>
<keyword evidence="4" id="KW-0862">Zinc</keyword>
<dbReference type="OrthoDB" id="9800582at2"/>
<dbReference type="RefSeq" id="WP_023927708.1">
    <property type="nucleotide sequence ID" value="NZ_KI669454.1"/>
</dbReference>
<proteinExistence type="predicted"/>
<dbReference type="Proteomes" id="UP000018731">
    <property type="component" value="Unassembled WGS sequence"/>
</dbReference>
<feature type="binding site" evidence="4">
    <location>
        <position position="144"/>
    </location>
    <ligand>
        <name>Zn(2+)</name>
        <dbReference type="ChEBI" id="CHEBI:29105"/>
    </ligand>
</feature>
<keyword evidence="2" id="KW-0808">Transferase</keyword>
<dbReference type="Gene3D" id="3.40.50.1220">
    <property type="entry name" value="TPP-binding domain"/>
    <property type="match status" value="1"/>
</dbReference>
<dbReference type="GO" id="GO:0046872">
    <property type="term" value="F:metal ion binding"/>
    <property type="evidence" value="ECO:0007669"/>
    <property type="project" value="UniProtKB-KW"/>
</dbReference>
<dbReference type="InterPro" id="IPR026591">
    <property type="entry name" value="Sirtuin_cat_small_dom_sf"/>
</dbReference>
<dbReference type="InterPro" id="IPR050134">
    <property type="entry name" value="NAD-dep_sirtuin_deacylases"/>
</dbReference>
<dbReference type="PATRIC" id="fig|1357400.3.peg.1344"/>
<evidence type="ECO:0000313" key="7">
    <source>
        <dbReference type="Proteomes" id="UP000018731"/>
    </source>
</evidence>
<keyword evidence="7" id="KW-1185">Reference proteome</keyword>
<dbReference type="AlphaFoldDB" id="V8CA41"/>
<name>V8CA41_9HELI</name>